<proteinExistence type="predicted"/>
<keyword evidence="1" id="KW-1133">Transmembrane helix</keyword>
<protein>
    <submittedName>
        <fullName evidence="2">Uncharacterized protein</fullName>
    </submittedName>
</protein>
<keyword evidence="3" id="KW-1185">Reference proteome</keyword>
<organism evidence="2 3">
    <name type="scientific">Novosphingobium indicum</name>
    <dbReference type="NCBI Taxonomy" id="462949"/>
    <lineage>
        <taxon>Bacteria</taxon>
        <taxon>Pseudomonadati</taxon>
        <taxon>Pseudomonadota</taxon>
        <taxon>Alphaproteobacteria</taxon>
        <taxon>Sphingomonadales</taxon>
        <taxon>Sphingomonadaceae</taxon>
        <taxon>Novosphingobium</taxon>
    </lineage>
</organism>
<dbReference type="RefSeq" id="WP_188821619.1">
    <property type="nucleotide sequence ID" value="NZ_BMLK01000018.1"/>
</dbReference>
<dbReference type="EMBL" id="BMLK01000018">
    <property type="protein sequence ID" value="GGN56836.1"/>
    <property type="molecule type" value="Genomic_DNA"/>
</dbReference>
<keyword evidence="1" id="KW-0472">Membrane</keyword>
<reference evidence="3" key="1">
    <citation type="journal article" date="2019" name="Int. J. Syst. Evol. Microbiol.">
        <title>The Global Catalogue of Microorganisms (GCM) 10K type strain sequencing project: providing services to taxonomists for standard genome sequencing and annotation.</title>
        <authorList>
            <consortium name="The Broad Institute Genomics Platform"/>
            <consortium name="The Broad Institute Genome Sequencing Center for Infectious Disease"/>
            <person name="Wu L."/>
            <person name="Ma J."/>
        </authorList>
    </citation>
    <scope>NUCLEOTIDE SEQUENCE [LARGE SCALE GENOMIC DNA]</scope>
    <source>
        <strain evidence="3">CGMCC 1.6784</strain>
    </source>
</reference>
<comment type="caution">
    <text evidence="2">The sequence shown here is derived from an EMBL/GenBank/DDBJ whole genome shotgun (WGS) entry which is preliminary data.</text>
</comment>
<sequence length="69" mass="7387">MLPSMNFDRSQSEDRRSALEVLPEWLAVPAPVDAPQEEAPDVALGLAISVVSSLIFWAGLAALLLIKLG</sequence>
<evidence type="ECO:0000313" key="3">
    <source>
        <dbReference type="Proteomes" id="UP000605099"/>
    </source>
</evidence>
<gene>
    <name evidence="2" type="ORF">GCM10011349_34840</name>
</gene>
<name>A0ABQ2JWZ9_9SPHN</name>
<evidence type="ECO:0000256" key="1">
    <source>
        <dbReference type="SAM" id="Phobius"/>
    </source>
</evidence>
<accession>A0ABQ2JWZ9</accession>
<keyword evidence="1" id="KW-0812">Transmembrane</keyword>
<dbReference type="Proteomes" id="UP000605099">
    <property type="component" value="Unassembled WGS sequence"/>
</dbReference>
<feature type="transmembrane region" description="Helical" evidence="1">
    <location>
        <begin position="42"/>
        <end position="66"/>
    </location>
</feature>
<evidence type="ECO:0000313" key="2">
    <source>
        <dbReference type="EMBL" id="GGN56836.1"/>
    </source>
</evidence>